<evidence type="ECO:0000259" key="4">
    <source>
        <dbReference type="SMART" id="SM00475"/>
    </source>
</evidence>
<sequence>MIENTLENTLLLVDMSSLVHPLFHVSSKEPDRDWTSITAIGRVRALASRYAHTAICCDRGRSFRKDISADYKANRPERDGALIHQLGLTEDGLRRDGFAIWGESGYEADDIIATAARLAVERGLRVVIASSDKDLMQLVDDNAGITQLSLITQKEYDEAAVLEKFGIAPGDMLSYLALVGDSSDNIKGVKGIGPKNAVKLIDAARDSQELALTDEQRAQFDAAAALVMLKPDAPIDFGQALKDRTPEPLPEDTMSEPMTVEPVQEPVIVPDAVQAAPLPQPQALQAYAPAAPTYAATFTQQLEPRNPDDLRTMAKFIHESKLFSAYGTPQAVFAVVMAGRELGLGAMASLRAFHVVEGRPTLAADFIRSLVLTSNKAEYFRCTERTATSATFVTKRVGAPMEQSLTFTMEDAKTAQLVKPNSGWTKHPADMLAKTASTKLARLEYPDVTFGLYAPEELGSHE</sequence>
<dbReference type="InterPro" id="IPR020046">
    <property type="entry name" value="5-3_exonucl_a-hlix_arch_N"/>
</dbReference>
<accession>A0A6J5MUB0</accession>
<name>A0A6J5MUB0_9CAUD</name>
<dbReference type="EMBL" id="LR796479">
    <property type="protein sequence ID" value="CAB4147159.1"/>
    <property type="molecule type" value="Genomic_DNA"/>
</dbReference>
<dbReference type="InterPro" id="IPR036279">
    <property type="entry name" value="5-3_exonuclease_C_sf"/>
</dbReference>
<dbReference type="GO" id="GO:0008409">
    <property type="term" value="F:5'-3' exonuclease activity"/>
    <property type="evidence" value="ECO:0007669"/>
    <property type="project" value="InterPro"/>
</dbReference>
<dbReference type="InterPro" id="IPR018330">
    <property type="entry name" value="RecT_fam"/>
</dbReference>
<dbReference type="GO" id="GO:0003677">
    <property type="term" value="F:DNA binding"/>
    <property type="evidence" value="ECO:0007669"/>
    <property type="project" value="UniProtKB-KW"/>
</dbReference>
<dbReference type="CDD" id="cd09859">
    <property type="entry name" value="PIN_53EXO"/>
    <property type="match status" value="1"/>
</dbReference>
<gene>
    <name evidence="5" type="ORF">UFOVP509_16</name>
</gene>
<dbReference type="InterPro" id="IPR020045">
    <property type="entry name" value="DNA_polI_H3TH"/>
</dbReference>
<dbReference type="GO" id="GO:0033567">
    <property type="term" value="P:DNA replication, Okazaki fragment processing"/>
    <property type="evidence" value="ECO:0007669"/>
    <property type="project" value="InterPro"/>
</dbReference>
<evidence type="ECO:0000313" key="5">
    <source>
        <dbReference type="EMBL" id="CAB4147159.1"/>
    </source>
</evidence>
<dbReference type="Pfam" id="PF02739">
    <property type="entry name" value="5_3_exonuc_N"/>
    <property type="match status" value="1"/>
</dbReference>
<dbReference type="Pfam" id="PF03837">
    <property type="entry name" value="RecT"/>
    <property type="match status" value="1"/>
</dbReference>
<reference evidence="5" key="1">
    <citation type="submission" date="2020-04" db="EMBL/GenBank/DDBJ databases">
        <authorList>
            <person name="Chiriac C."/>
            <person name="Salcher M."/>
            <person name="Ghai R."/>
            <person name="Kavagutti S V."/>
        </authorList>
    </citation>
    <scope>NUCLEOTIDE SEQUENCE</scope>
</reference>
<dbReference type="SMART" id="SM00475">
    <property type="entry name" value="53EXOc"/>
    <property type="match status" value="1"/>
</dbReference>
<dbReference type="CDD" id="cd09898">
    <property type="entry name" value="H3TH_53EXO"/>
    <property type="match status" value="1"/>
</dbReference>
<organism evidence="5">
    <name type="scientific">uncultured Caudovirales phage</name>
    <dbReference type="NCBI Taxonomy" id="2100421"/>
    <lineage>
        <taxon>Viruses</taxon>
        <taxon>Duplodnaviria</taxon>
        <taxon>Heunggongvirae</taxon>
        <taxon>Uroviricota</taxon>
        <taxon>Caudoviricetes</taxon>
        <taxon>Peduoviridae</taxon>
        <taxon>Maltschvirus</taxon>
        <taxon>Maltschvirus maltsch</taxon>
    </lineage>
</organism>
<keyword evidence="3" id="KW-0238">DNA-binding</keyword>
<dbReference type="SUPFAM" id="SSF88723">
    <property type="entry name" value="PIN domain-like"/>
    <property type="match status" value="1"/>
</dbReference>
<dbReference type="Pfam" id="PF01367">
    <property type="entry name" value="5_3_exonuc"/>
    <property type="match status" value="1"/>
</dbReference>
<dbReference type="InterPro" id="IPR029060">
    <property type="entry name" value="PIN-like_dom_sf"/>
</dbReference>
<dbReference type="GO" id="GO:0017108">
    <property type="term" value="F:5'-flap endonuclease activity"/>
    <property type="evidence" value="ECO:0007669"/>
    <property type="project" value="InterPro"/>
</dbReference>
<dbReference type="Gene3D" id="1.10.150.20">
    <property type="entry name" value="5' to 3' exonuclease, C-terminal subdomain"/>
    <property type="match status" value="1"/>
</dbReference>
<dbReference type="Gene3D" id="3.40.50.1010">
    <property type="entry name" value="5'-nuclease"/>
    <property type="match status" value="1"/>
</dbReference>
<keyword evidence="1" id="KW-0540">Nuclease</keyword>
<protein>
    <submittedName>
        <fullName evidence="5">PIN_53EXO domain containing protein</fullName>
    </submittedName>
</protein>
<dbReference type="InterPro" id="IPR038969">
    <property type="entry name" value="FEN"/>
</dbReference>
<keyword evidence="2" id="KW-0378">Hydrolase</keyword>
<dbReference type="InterPro" id="IPR008918">
    <property type="entry name" value="HhH2"/>
</dbReference>
<dbReference type="PANTHER" id="PTHR42646">
    <property type="entry name" value="FLAP ENDONUCLEASE XNI"/>
    <property type="match status" value="1"/>
</dbReference>
<dbReference type="InterPro" id="IPR002421">
    <property type="entry name" value="5-3_exonuclease"/>
</dbReference>
<dbReference type="SUPFAM" id="SSF47807">
    <property type="entry name" value="5' to 3' exonuclease, C-terminal subdomain"/>
    <property type="match status" value="1"/>
</dbReference>
<evidence type="ECO:0000256" key="2">
    <source>
        <dbReference type="ARBA" id="ARBA00022801"/>
    </source>
</evidence>
<evidence type="ECO:0000256" key="3">
    <source>
        <dbReference type="ARBA" id="ARBA00023125"/>
    </source>
</evidence>
<evidence type="ECO:0000256" key="1">
    <source>
        <dbReference type="ARBA" id="ARBA00022722"/>
    </source>
</evidence>
<proteinExistence type="predicted"/>
<feature type="domain" description="5'-3' exonuclease" evidence="4">
    <location>
        <begin position="7"/>
        <end position="245"/>
    </location>
</feature>
<dbReference type="SMART" id="SM00279">
    <property type="entry name" value="HhH2"/>
    <property type="match status" value="1"/>
</dbReference>
<dbReference type="PANTHER" id="PTHR42646:SF2">
    <property type="entry name" value="5'-3' EXONUCLEASE FAMILY PROTEIN"/>
    <property type="match status" value="1"/>
</dbReference>